<dbReference type="AlphaFoldDB" id="A0AAD5Y809"/>
<keyword evidence="3 8" id="KW-0347">Helicase</keyword>
<evidence type="ECO:0000256" key="5">
    <source>
        <dbReference type="RuleBase" id="RU367027"/>
    </source>
</evidence>
<reference evidence="8" key="1">
    <citation type="submission" date="2020-05" db="EMBL/GenBank/DDBJ databases">
        <title>Phylogenomic resolution of chytrid fungi.</title>
        <authorList>
            <person name="Stajich J.E."/>
            <person name="Amses K."/>
            <person name="Simmons R."/>
            <person name="Seto K."/>
            <person name="Myers J."/>
            <person name="Bonds A."/>
            <person name="Quandt C.A."/>
            <person name="Barry K."/>
            <person name="Liu P."/>
            <person name="Grigoriev I."/>
            <person name="Longcore J.E."/>
            <person name="James T.Y."/>
        </authorList>
    </citation>
    <scope>NUCLEOTIDE SEQUENCE</scope>
    <source>
        <strain evidence="8">PLAUS21</strain>
    </source>
</reference>
<dbReference type="PROSITE" id="PS51192">
    <property type="entry name" value="HELICASE_ATP_BIND_1"/>
    <property type="match status" value="1"/>
</dbReference>
<gene>
    <name evidence="8" type="primary">MPH1</name>
    <name evidence="8" type="ORF">HK103_005119</name>
</gene>
<feature type="domain" description="Helicase ATP-binding" evidence="6">
    <location>
        <begin position="1"/>
        <end position="120"/>
    </location>
</feature>
<dbReference type="GO" id="GO:0000400">
    <property type="term" value="F:four-way junction DNA binding"/>
    <property type="evidence" value="ECO:0007669"/>
    <property type="project" value="TreeGrafter"/>
</dbReference>
<sequence>MYNYYRWFPLSIIVFMAPTRPLVNQQIDACFKITGIPQDDTVELTGHSSVELRKRMWETKRVVLTVFDEAHRSTGNYAYVEVIKELNIQQCRYRVLALSATPGSDLQKVQTVINHLNIEKIESRTEDSFDVAPFIHSKSIREVVVEQSALMKTVFDSVNDFIIESKQKGNLSKMKKDFIQDRALIHLLKEVQDEMAKPTFVSHPKIEKLVQIVLEHFTNHKEYVLTETRNGNSVDTETRIMIFSTFRTSVEEICNVLKEHQPLVKPAVFIGQSTGKKGKGLKQKEQLQIINDFKNGLFNVLVATSIGEEGLDIGEIDLIICFDNKKSPIKMLQRIGRTGRKRKGEICLLLNKGQEETDVKLARTKYKNVQKGIFDSTKLAMYGGENSKLFPPKFDKPECKKMEVVIPEPIPKQLPKKKQMKLSENDIEFYTKNFLTMEYESPDMTKFTPWQTSYLPLKVIPRSQKCNVFVELMQKMEEYKVEEPYIPRKIVETIAESLPKKTPRKVIKEFEKVELNLFSSSPLYSSQPLLHAKRSAGQISDISDEEHLTPKKQMTNKEADMQELSSSDEEIENANVNIQPNVQNIQPDDQNIQPDDQNIQPDDQNIQLDDINIQPDYINQLEKNDFQMNDDITDNDFQMNDNITDNDFQVPLEFNSSPDISARHIDPVDEDVIIPQTPVKSEKHIESQESYTDDDFDWNAVELPAEQNLLSETVSDIPTTNRRISVASINDSQDEFYEELEGIDWDCIDQLANDNTELPETKTEPTNSKITMNGVLKMETPMKTPHKLIGNIFTSSPDFNPQKTPLKRTGLAKRKVILSSSPNSIKSPIGVPQKSHLLRRTPLQERLKLRKLPRKPPKVRTTPVLDGKKAVYPPKRKSKKNLLAKEYFDEEAMISDNDPAEVSSDEDENGLDTDLSDFIASEVEYDSRANSPANFLKIYRERVPSENCTQMIYNDASKKGHLYQIIHPTKRAEYAGSSEVEEDEGSIADFVVDDDFVEYEQTQGRFFDCTMEIPKDKVPLEKEEGFSTDNLLDGVDLDDLIDID</sequence>
<evidence type="ECO:0000259" key="6">
    <source>
        <dbReference type="PROSITE" id="PS51192"/>
    </source>
</evidence>
<dbReference type="InterPro" id="IPR014001">
    <property type="entry name" value="Helicase_ATP-bd"/>
</dbReference>
<evidence type="ECO:0000313" key="9">
    <source>
        <dbReference type="Proteomes" id="UP001210925"/>
    </source>
</evidence>
<organism evidence="8 9">
    <name type="scientific">Boothiomyces macroporosus</name>
    <dbReference type="NCBI Taxonomy" id="261099"/>
    <lineage>
        <taxon>Eukaryota</taxon>
        <taxon>Fungi</taxon>
        <taxon>Fungi incertae sedis</taxon>
        <taxon>Chytridiomycota</taxon>
        <taxon>Chytridiomycota incertae sedis</taxon>
        <taxon>Chytridiomycetes</taxon>
        <taxon>Rhizophydiales</taxon>
        <taxon>Terramycetaceae</taxon>
        <taxon>Boothiomyces</taxon>
    </lineage>
</organism>
<keyword evidence="1" id="KW-0547">Nucleotide-binding</keyword>
<feature type="domain" description="Helicase C-terminal" evidence="7">
    <location>
        <begin position="219"/>
        <end position="385"/>
    </location>
</feature>
<dbReference type="GO" id="GO:0005634">
    <property type="term" value="C:nucleus"/>
    <property type="evidence" value="ECO:0007669"/>
    <property type="project" value="UniProtKB-SubCell"/>
</dbReference>
<dbReference type="GO" id="GO:0016787">
    <property type="term" value="F:hydrolase activity"/>
    <property type="evidence" value="ECO:0007669"/>
    <property type="project" value="UniProtKB-KW"/>
</dbReference>
<keyword evidence="9" id="KW-1185">Reference proteome</keyword>
<dbReference type="Gene3D" id="3.40.50.300">
    <property type="entry name" value="P-loop containing nucleotide triphosphate hydrolases"/>
    <property type="match status" value="3"/>
</dbReference>
<name>A0AAD5Y809_9FUNG</name>
<comment type="subcellular location">
    <subcellularLocation>
        <location evidence="5">Nucleus</location>
    </subcellularLocation>
</comment>
<evidence type="ECO:0000256" key="3">
    <source>
        <dbReference type="ARBA" id="ARBA00022806"/>
    </source>
</evidence>
<dbReference type="InterPro" id="IPR001650">
    <property type="entry name" value="Helicase_C-like"/>
</dbReference>
<evidence type="ECO:0000259" key="7">
    <source>
        <dbReference type="PROSITE" id="PS51194"/>
    </source>
</evidence>
<evidence type="ECO:0000256" key="2">
    <source>
        <dbReference type="ARBA" id="ARBA00022801"/>
    </source>
</evidence>
<dbReference type="GO" id="GO:0005524">
    <property type="term" value="F:ATP binding"/>
    <property type="evidence" value="ECO:0007669"/>
    <property type="project" value="UniProtKB-UniRule"/>
</dbReference>
<dbReference type="GO" id="GO:0045003">
    <property type="term" value="P:double-strand break repair via synthesis-dependent strand annealing"/>
    <property type="evidence" value="ECO:0007669"/>
    <property type="project" value="TreeGrafter"/>
</dbReference>
<comment type="function">
    <text evidence="5">ATP-dependent DNA helicase involved in DNA damage repair by homologous recombination and in genome maintenance. Capable of unwinding D-loops. Plays a role in limiting crossover recombinants during mitotic DNA double-strand break (DSB) repair. Component of a FANCM-MHF complex which promotes gene conversion at blocked replication forks, probably by reversal of the stalled fork.</text>
</comment>
<dbReference type="EC" id="3.6.4.12" evidence="5"/>
<dbReference type="PROSITE" id="PS51194">
    <property type="entry name" value="HELICASE_CTER"/>
    <property type="match status" value="1"/>
</dbReference>
<evidence type="ECO:0000256" key="1">
    <source>
        <dbReference type="ARBA" id="ARBA00022741"/>
    </source>
</evidence>
<dbReference type="InterPro" id="IPR027417">
    <property type="entry name" value="P-loop_NTPase"/>
</dbReference>
<dbReference type="Pfam" id="PF00271">
    <property type="entry name" value="Helicase_C"/>
    <property type="match status" value="1"/>
</dbReference>
<dbReference type="EMBL" id="JADGKB010000045">
    <property type="protein sequence ID" value="KAJ3256875.1"/>
    <property type="molecule type" value="Genomic_DNA"/>
</dbReference>
<dbReference type="PANTHER" id="PTHR14025">
    <property type="entry name" value="FANCONI ANEMIA GROUP M FANCM FAMILY MEMBER"/>
    <property type="match status" value="1"/>
</dbReference>
<dbReference type="PANTHER" id="PTHR14025:SF20">
    <property type="entry name" value="FANCONI ANEMIA GROUP M PROTEIN"/>
    <property type="match status" value="1"/>
</dbReference>
<dbReference type="Proteomes" id="UP001210925">
    <property type="component" value="Unassembled WGS sequence"/>
</dbReference>
<dbReference type="GO" id="GO:0009378">
    <property type="term" value="F:four-way junction helicase activity"/>
    <property type="evidence" value="ECO:0007669"/>
    <property type="project" value="TreeGrafter"/>
</dbReference>
<evidence type="ECO:0000313" key="8">
    <source>
        <dbReference type="EMBL" id="KAJ3256875.1"/>
    </source>
</evidence>
<protein>
    <recommendedName>
        <fullName evidence="5">ATP-dependent DNA helicase</fullName>
        <ecNumber evidence="5">3.6.4.12</ecNumber>
    </recommendedName>
</protein>
<proteinExistence type="inferred from homology"/>
<accession>A0AAD5Y809</accession>
<evidence type="ECO:0000256" key="4">
    <source>
        <dbReference type="ARBA" id="ARBA00022840"/>
    </source>
</evidence>
<dbReference type="GO" id="GO:0036297">
    <property type="term" value="P:interstrand cross-link repair"/>
    <property type="evidence" value="ECO:0007669"/>
    <property type="project" value="TreeGrafter"/>
</dbReference>
<dbReference type="SUPFAM" id="SSF52540">
    <property type="entry name" value="P-loop containing nucleoside triphosphate hydrolases"/>
    <property type="match status" value="1"/>
</dbReference>
<dbReference type="GO" id="GO:0043138">
    <property type="term" value="F:3'-5' DNA helicase activity"/>
    <property type="evidence" value="ECO:0007669"/>
    <property type="project" value="TreeGrafter"/>
</dbReference>
<comment type="similarity">
    <text evidence="5">Belongs to the DEAD box helicase family. DEAH subfamily. FANCM sub-subfamily.</text>
</comment>
<comment type="caution">
    <text evidence="8">The sequence shown here is derived from an EMBL/GenBank/DDBJ whole genome shotgun (WGS) entry which is preliminary data.</text>
</comment>
<comment type="subunit">
    <text evidence="5">Interacts with the MHF histone-fold complex to form the FANCM-MHF complex.</text>
</comment>
<dbReference type="SMART" id="SM00490">
    <property type="entry name" value="HELICc"/>
    <property type="match status" value="1"/>
</dbReference>
<keyword evidence="2" id="KW-0378">Hydrolase</keyword>
<comment type="catalytic activity">
    <reaction evidence="5">
        <text>ATP + H2O = ADP + phosphate + H(+)</text>
        <dbReference type="Rhea" id="RHEA:13065"/>
        <dbReference type="ChEBI" id="CHEBI:15377"/>
        <dbReference type="ChEBI" id="CHEBI:15378"/>
        <dbReference type="ChEBI" id="CHEBI:30616"/>
        <dbReference type="ChEBI" id="CHEBI:43474"/>
        <dbReference type="ChEBI" id="CHEBI:456216"/>
        <dbReference type="EC" id="3.6.4.12"/>
    </reaction>
</comment>
<keyword evidence="4" id="KW-0067">ATP-binding</keyword>